<name>A0A0B6RTB1_BURPL</name>
<evidence type="ECO:0000256" key="2">
    <source>
        <dbReference type="ARBA" id="ARBA00022475"/>
    </source>
</evidence>
<organism evidence="7 8">
    <name type="scientific">Burkholderia plantarii</name>
    <dbReference type="NCBI Taxonomy" id="41899"/>
    <lineage>
        <taxon>Bacteria</taxon>
        <taxon>Pseudomonadati</taxon>
        <taxon>Pseudomonadota</taxon>
        <taxon>Betaproteobacteria</taxon>
        <taxon>Burkholderiales</taxon>
        <taxon>Burkholderiaceae</taxon>
        <taxon>Burkholderia</taxon>
    </lineage>
</organism>
<dbReference type="GO" id="GO:0015171">
    <property type="term" value="F:amino acid transmembrane transporter activity"/>
    <property type="evidence" value="ECO:0007669"/>
    <property type="project" value="TreeGrafter"/>
</dbReference>
<evidence type="ECO:0000313" key="7">
    <source>
        <dbReference type="EMBL" id="AJK48587.1"/>
    </source>
</evidence>
<dbReference type="HOGENOM" id="CLU_079569_3_2_4"/>
<evidence type="ECO:0000256" key="6">
    <source>
        <dbReference type="SAM" id="Phobius"/>
    </source>
</evidence>
<proteinExistence type="predicted"/>
<protein>
    <submittedName>
        <fullName evidence="7">Lysine exporter protein LysE</fullName>
    </submittedName>
</protein>
<dbReference type="Pfam" id="PF01810">
    <property type="entry name" value="LysE"/>
    <property type="match status" value="1"/>
</dbReference>
<feature type="transmembrane region" description="Helical" evidence="6">
    <location>
        <begin position="208"/>
        <end position="229"/>
    </location>
</feature>
<reference evidence="7 8" key="2">
    <citation type="journal article" date="2016" name="Appl. Microbiol. Biotechnol.">
        <title>Mutations improving production and secretion of extracellular lipase by Burkholderia glumae PG1.</title>
        <authorList>
            <person name="Knapp A."/>
            <person name="Voget S."/>
            <person name="Gao R."/>
            <person name="Zaburannyi N."/>
            <person name="Krysciak D."/>
            <person name="Breuer M."/>
            <person name="Hauer B."/>
            <person name="Streit W.R."/>
            <person name="Muller R."/>
            <person name="Daniel R."/>
            <person name="Jaeger K.E."/>
        </authorList>
    </citation>
    <scope>NUCLEOTIDE SEQUENCE [LARGE SCALE GENOMIC DNA]</scope>
    <source>
        <strain evidence="7 8">PG1</strain>
    </source>
</reference>
<feature type="transmembrane region" description="Helical" evidence="6">
    <location>
        <begin position="23"/>
        <end position="46"/>
    </location>
</feature>
<evidence type="ECO:0000256" key="3">
    <source>
        <dbReference type="ARBA" id="ARBA00022692"/>
    </source>
</evidence>
<comment type="subcellular location">
    <subcellularLocation>
        <location evidence="1">Cell membrane</location>
        <topology evidence="1">Multi-pass membrane protein</topology>
    </subcellularLocation>
</comment>
<evidence type="ECO:0000256" key="1">
    <source>
        <dbReference type="ARBA" id="ARBA00004651"/>
    </source>
</evidence>
<dbReference type="PANTHER" id="PTHR30086:SF20">
    <property type="entry name" value="ARGININE EXPORTER PROTEIN ARGO-RELATED"/>
    <property type="match status" value="1"/>
</dbReference>
<dbReference type="EMBL" id="CP002581">
    <property type="protein sequence ID" value="AJK48587.1"/>
    <property type="molecule type" value="Genomic_DNA"/>
</dbReference>
<evidence type="ECO:0000313" key="8">
    <source>
        <dbReference type="Proteomes" id="UP000031838"/>
    </source>
</evidence>
<accession>A0A0B6RTB1</accession>
<gene>
    <name evidence="7" type="primary">lysE1</name>
    <name evidence="7" type="ORF">BGL_2c05030</name>
</gene>
<feature type="transmembrane region" description="Helical" evidence="6">
    <location>
        <begin position="52"/>
        <end position="71"/>
    </location>
</feature>
<dbReference type="InterPro" id="IPR001123">
    <property type="entry name" value="LeuE-type"/>
</dbReference>
<feature type="transmembrane region" description="Helical" evidence="6">
    <location>
        <begin position="167"/>
        <end position="188"/>
    </location>
</feature>
<keyword evidence="8" id="KW-1185">Reference proteome</keyword>
<keyword evidence="4 6" id="KW-1133">Transmembrane helix</keyword>
<evidence type="ECO:0000256" key="4">
    <source>
        <dbReference type="ARBA" id="ARBA00022989"/>
    </source>
</evidence>
<dbReference type="Proteomes" id="UP000031838">
    <property type="component" value="Chromosome 2"/>
</dbReference>
<reference evidence="8" key="1">
    <citation type="submission" date="2011-03" db="EMBL/GenBank/DDBJ databases">
        <authorList>
            <person name="Voget S."/>
            <person name="Streit W.R."/>
            <person name="Jaeger K.E."/>
            <person name="Daniel R."/>
        </authorList>
    </citation>
    <scope>NUCLEOTIDE SEQUENCE [LARGE SCALE GENOMIC DNA]</scope>
    <source>
        <strain evidence="8">PG1</strain>
    </source>
</reference>
<keyword evidence="2" id="KW-1003">Cell membrane</keyword>
<keyword evidence="5 6" id="KW-0472">Membrane</keyword>
<dbReference type="KEGG" id="bgp:BGL_2c05030"/>
<evidence type="ECO:0000256" key="5">
    <source>
        <dbReference type="ARBA" id="ARBA00023136"/>
    </source>
</evidence>
<dbReference type="AlphaFoldDB" id="A0A0B6RTB1"/>
<keyword evidence="3 6" id="KW-0812">Transmembrane</keyword>
<dbReference type="GO" id="GO:0005886">
    <property type="term" value="C:plasma membrane"/>
    <property type="evidence" value="ECO:0007669"/>
    <property type="project" value="UniProtKB-SubCell"/>
</dbReference>
<sequence length="260" mass="27744">MEPVACLGAIRFPHRRRVRFQSVFNRFSATLPLVSNLFAASVLIFVPSAHAMISSHLLALYIAALAAIYALPGPDMALLLQTSIARGVRPGFAAAGGLALARAVHVTLSACGVAALLRNAPWLYDVVRYGGAAYLAYVAWQVFRSPPFAVAGDALAARAGVPLRRNFAKGLLTSLLNPKALLFCSVLLPQFVRPAEGAVGWQVTELGVVLLVAGALFDSVYVIGASRISGWMRAHPLAQTLQRWTFAAALFAFACRLSID</sequence>
<dbReference type="PANTHER" id="PTHR30086">
    <property type="entry name" value="ARGININE EXPORTER PROTEIN ARGO"/>
    <property type="match status" value="1"/>
</dbReference>